<dbReference type="GO" id="GO:0005634">
    <property type="term" value="C:nucleus"/>
    <property type="evidence" value="ECO:0007669"/>
    <property type="project" value="UniProtKB-SubCell"/>
</dbReference>
<proteinExistence type="inferred from homology"/>
<name>A0A835IDF3_9MAGN</name>
<dbReference type="InterPro" id="IPR036882">
    <property type="entry name" value="Alba-like_dom_sf"/>
</dbReference>
<dbReference type="PANTHER" id="PTHR13516:SF4">
    <property type="entry name" value="FI09323P"/>
    <property type="match status" value="1"/>
</dbReference>
<dbReference type="PANTHER" id="PTHR13516">
    <property type="entry name" value="RIBONUCLEASE P SUBUNIT P25"/>
    <property type="match status" value="1"/>
</dbReference>
<sequence length="244" mass="27026">MVLCFTITLLLEVYMIWYQICYCTCISESSKRDHFRPAYLLIDGRLERAGRAKRYTPPASGSVPVVSNGMNSIDPHQNSTLTTSIITVGDEILKLHSIGWAPQTAVVQNESDNISVSTVYETATIFKQSYAILNIAWSILQDKGSNEIVLKAMGRAINKNVMIAELIKNTSIGSTDITDMWERLWKKAQRIASQRDESCSPQAPRQNGLCGAALGFTLSEAIVTNACYSIFEDSGLLGKSYRNL</sequence>
<evidence type="ECO:0000313" key="5">
    <source>
        <dbReference type="EMBL" id="KAF9615781.1"/>
    </source>
</evidence>
<feature type="domain" description="DNA/RNA-binding protein Alba-like" evidence="4">
    <location>
        <begin position="138"/>
        <end position="172"/>
    </location>
</feature>
<dbReference type="Gene3D" id="3.30.110.20">
    <property type="entry name" value="Alba-like domain"/>
    <property type="match status" value="1"/>
</dbReference>
<comment type="subcellular location">
    <subcellularLocation>
        <location evidence="1">Nucleus</location>
    </subcellularLocation>
</comment>
<dbReference type="EMBL" id="JADFTS010000003">
    <property type="protein sequence ID" value="KAF9615781.1"/>
    <property type="molecule type" value="Genomic_DNA"/>
</dbReference>
<dbReference type="Proteomes" id="UP000631114">
    <property type="component" value="Unassembled WGS sequence"/>
</dbReference>
<accession>A0A835IDF3</accession>
<keyword evidence="6" id="KW-1185">Reference proteome</keyword>
<evidence type="ECO:0000259" key="4">
    <source>
        <dbReference type="Pfam" id="PF01918"/>
    </source>
</evidence>
<protein>
    <recommendedName>
        <fullName evidence="4">DNA/RNA-binding protein Alba-like domain-containing protein</fullName>
    </recommendedName>
</protein>
<gene>
    <name evidence="5" type="ORF">IFM89_026447</name>
</gene>
<dbReference type="AlphaFoldDB" id="A0A835IDF3"/>
<reference evidence="5 6" key="1">
    <citation type="submission" date="2020-10" db="EMBL/GenBank/DDBJ databases">
        <title>The Coptis chinensis genome and diversification of protoberbering-type alkaloids.</title>
        <authorList>
            <person name="Wang B."/>
            <person name="Shu S."/>
            <person name="Song C."/>
            <person name="Liu Y."/>
        </authorList>
    </citation>
    <scope>NUCLEOTIDE SEQUENCE [LARGE SCALE GENOMIC DNA]</scope>
    <source>
        <strain evidence="5">HL-2020</strain>
        <tissue evidence="5">Leaf</tissue>
    </source>
</reference>
<comment type="similarity">
    <text evidence="2">Belongs to the histone-like Alba family.</text>
</comment>
<dbReference type="InterPro" id="IPR002775">
    <property type="entry name" value="DNA/RNA-bd_Alba-like"/>
</dbReference>
<comment type="caution">
    <text evidence="5">The sequence shown here is derived from an EMBL/GenBank/DDBJ whole genome shotgun (WGS) entry which is preliminary data.</text>
</comment>
<evidence type="ECO:0000313" key="6">
    <source>
        <dbReference type="Proteomes" id="UP000631114"/>
    </source>
</evidence>
<dbReference type="InterPro" id="IPR051958">
    <property type="entry name" value="Alba-like_NAB"/>
</dbReference>
<evidence type="ECO:0000256" key="1">
    <source>
        <dbReference type="ARBA" id="ARBA00004123"/>
    </source>
</evidence>
<dbReference type="Pfam" id="PF01918">
    <property type="entry name" value="Alba"/>
    <property type="match status" value="1"/>
</dbReference>
<keyword evidence="3" id="KW-0539">Nucleus</keyword>
<dbReference type="GO" id="GO:0003723">
    <property type="term" value="F:RNA binding"/>
    <property type="evidence" value="ECO:0007669"/>
    <property type="project" value="TreeGrafter"/>
</dbReference>
<dbReference type="SUPFAM" id="SSF82704">
    <property type="entry name" value="AlbA-like"/>
    <property type="match status" value="1"/>
</dbReference>
<dbReference type="OrthoDB" id="270728at2759"/>
<evidence type="ECO:0000256" key="3">
    <source>
        <dbReference type="ARBA" id="ARBA00023242"/>
    </source>
</evidence>
<organism evidence="5 6">
    <name type="scientific">Coptis chinensis</name>
    <dbReference type="NCBI Taxonomy" id="261450"/>
    <lineage>
        <taxon>Eukaryota</taxon>
        <taxon>Viridiplantae</taxon>
        <taxon>Streptophyta</taxon>
        <taxon>Embryophyta</taxon>
        <taxon>Tracheophyta</taxon>
        <taxon>Spermatophyta</taxon>
        <taxon>Magnoliopsida</taxon>
        <taxon>Ranunculales</taxon>
        <taxon>Ranunculaceae</taxon>
        <taxon>Coptidoideae</taxon>
        <taxon>Coptis</taxon>
    </lineage>
</organism>
<evidence type="ECO:0000256" key="2">
    <source>
        <dbReference type="ARBA" id="ARBA00008018"/>
    </source>
</evidence>